<dbReference type="Gene3D" id="3.40.30.10">
    <property type="entry name" value="Glutaredoxin"/>
    <property type="match status" value="3"/>
</dbReference>
<name>A0A1Y1HQY9_KLENI</name>
<evidence type="ECO:0000256" key="2">
    <source>
        <dbReference type="SAM" id="SignalP"/>
    </source>
</evidence>
<feature type="signal peptide" evidence="2">
    <location>
        <begin position="1"/>
        <end position="24"/>
    </location>
</feature>
<reference evidence="5 6" key="1">
    <citation type="journal article" date="2014" name="Nat. Commun.">
        <title>Klebsormidium flaccidum genome reveals primary factors for plant terrestrial adaptation.</title>
        <authorList>
            <person name="Hori K."/>
            <person name="Maruyama F."/>
            <person name="Fujisawa T."/>
            <person name="Togashi T."/>
            <person name="Yamamoto N."/>
            <person name="Seo M."/>
            <person name="Sato S."/>
            <person name="Yamada T."/>
            <person name="Mori H."/>
            <person name="Tajima N."/>
            <person name="Moriyama T."/>
            <person name="Ikeuchi M."/>
            <person name="Watanabe M."/>
            <person name="Wada H."/>
            <person name="Kobayashi K."/>
            <person name="Saito M."/>
            <person name="Masuda T."/>
            <person name="Sasaki-Sekimoto Y."/>
            <person name="Mashiguchi K."/>
            <person name="Awai K."/>
            <person name="Shimojima M."/>
            <person name="Masuda S."/>
            <person name="Iwai M."/>
            <person name="Nobusawa T."/>
            <person name="Narise T."/>
            <person name="Kondo S."/>
            <person name="Saito H."/>
            <person name="Sato R."/>
            <person name="Murakawa M."/>
            <person name="Ihara Y."/>
            <person name="Oshima-Yamada Y."/>
            <person name="Ohtaka K."/>
            <person name="Satoh M."/>
            <person name="Sonobe K."/>
            <person name="Ishii M."/>
            <person name="Ohtani R."/>
            <person name="Kanamori-Sato M."/>
            <person name="Honoki R."/>
            <person name="Miyazaki D."/>
            <person name="Mochizuki H."/>
            <person name="Umetsu J."/>
            <person name="Higashi K."/>
            <person name="Shibata D."/>
            <person name="Kamiya Y."/>
            <person name="Sato N."/>
            <person name="Nakamura Y."/>
            <person name="Tabata S."/>
            <person name="Ida S."/>
            <person name="Kurokawa K."/>
            <person name="Ohta H."/>
        </authorList>
    </citation>
    <scope>NUCLEOTIDE SEQUENCE [LARGE SCALE GENOMIC DNA]</scope>
    <source>
        <strain evidence="5 6">NIES-2285</strain>
    </source>
</reference>
<feature type="compositionally biased region" description="Basic residues" evidence="1">
    <location>
        <begin position="727"/>
        <end position="737"/>
    </location>
</feature>
<dbReference type="EMBL" id="DF236983">
    <property type="protein sequence ID" value="GAQ79599.1"/>
    <property type="molecule type" value="Genomic_DNA"/>
</dbReference>
<dbReference type="OrthoDB" id="511561at2759"/>
<dbReference type="InterPro" id="IPR036249">
    <property type="entry name" value="Thioredoxin-like_sf"/>
</dbReference>
<evidence type="ECO:0000256" key="1">
    <source>
        <dbReference type="SAM" id="MobiDB-lite"/>
    </source>
</evidence>
<dbReference type="InterPro" id="IPR052842">
    <property type="entry name" value="ER_Co-chaperone"/>
</dbReference>
<gene>
    <name evidence="5" type="ORF">KFL_000340030</name>
</gene>
<protein>
    <submittedName>
        <fullName evidence="5">Uncharacterized protein</fullName>
    </submittedName>
</protein>
<keyword evidence="2" id="KW-0732">Signal</keyword>
<dbReference type="PANTHER" id="PTHR45184:SF1">
    <property type="entry name" value="DNAJ PROTEIN ERDJ3A"/>
    <property type="match status" value="1"/>
</dbReference>
<evidence type="ECO:0000313" key="5">
    <source>
        <dbReference type="EMBL" id="GAQ79599.1"/>
    </source>
</evidence>
<keyword evidence="6" id="KW-1185">Reference proteome</keyword>
<accession>A0A1Y1HQY9</accession>
<sequence>MEGRRSLRIALLCIASLCMQFSMATTTKLYTDTERVHLFETAEEFNTAVVESDDRVWLVNFFADDCDNCILLATQVPKIAEKLDGFVEVGAVNCTQVPIVCGATGIKFLPSLKVFDWEVKENPYTGVPYKEPPKEVLKDGEVDPAALVKQVKGFVPDAFVRQVASGSAEAEQLFQETGIPKVLFLSTKDKPSALLKALSLRYRERLEFLFGSSTDEELLQKLPAGSEGQDSLFVIKPGGETLLHDGPLKKDALTEFLSAHAIERPPKAPRAAPASEDDIAIDETPSRTGHLTALNASGFEQEVFKVEAAWVVAFFREPCEEQYEQWGEASLPLSGQVRLGTFNLSAHPEGEKFWADAASGAHLTAKDCLRVLSYPFGEDKEEGTAELYEGPLEGKALYKFGLDSVPDFVTPLESNEALDVFLSREQWKPKMLLFTAKKETPDMWRALAARFRNAIGFALVHEDDSELLERLRITKVPKVLTIFAQPSEESGELGLSIQPFPRALKHSNLAMWCHQISATLEATRRKGGAGALSVRQLTSDEDFQQQCVDKGICIVGLLDGSQGDPSGQVDTLKQVAQLNPLGPVSYAWVDVTSAPGFAYQLGLSRSDAPTVVLLNAKKMRYARLEGAFNVRTLTAFADGVVSGKIGVSKLDALPTFAAAPPEDEDVSVEEVEEEFNLEEIMKEEVDAGDAKSRQEKLAELEKQLKDEAAALLLEKEKAAKTGTTGPSKKKKKKKKAASKGQNRAEL</sequence>
<evidence type="ECO:0000259" key="4">
    <source>
        <dbReference type="Pfam" id="PF24541"/>
    </source>
</evidence>
<dbReference type="InterPro" id="IPR057305">
    <property type="entry name" value="Thioredox_PDIA6_C"/>
</dbReference>
<dbReference type="SUPFAM" id="SSF52833">
    <property type="entry name" value="Thioredoxin-like"/>
    <property type="match status" value="2"/>
</dbReference>
<proteinExistence type="predicted"/>
<feature type="region of interest" description="Disordered" evidence="1">
    <location>
        <begin position="715"/>
        <end position="746"/>
    </location>
</feature>
<feature type="domain" description="PDIA6-like C-terminal thioredoxin-like" evidence="4">
    <location>
        <begin position="531"/>
        <end position="644"/>
    </location>
</feature>
<feature type="domain" description="Thioredoxin" evidence="3">
    <location>
        <begin position="40"/>
        <end position="127"/>
    </location>
</feature>
<dbReference type="OMA" id="KICAIGF"/>
<organism evidence="5 6">
    <name type="scientific">Klebsormidium nitens</name>
    <name type="common">Green alga</name>
    <name type="synonym">Ulothrix nitens</name>
    <dbReference type="NCBI Taxonomy" id="105231"/>
    <lineage>
        <taxon>Eukaryota</taxon>
        <taxon>Viridiplantae</taxon>
        <taxon>Streptophyta</taxon>
        <taxon>Klebsormidiophyceae</taxon>
        <taxon>Klebsormidiales</taxon>
        <taxon>Klebsormidiaceae</taxon>
        <taxon>Klebsormidium</taxon>
    </lineage>
</organism>
<dbReference type="PANTHER" id="PTHR45184">
    <property type="entry name" value="DNAJ PROTEIN ERDJ3A"/>
    <property type="match status" value="1"/>
</dbReference>
<dbReference type="InterPro" id="IPR013766">
    <property type="entry name" value="Thioredoxin_domain"/>
</dbReference>
<dbReference type="AlphaFoldDB" id="A0A1Y1HQY9"/>
<evidence type="ECO:0000259" key="3">
    <source>
        <dbReference type="Pfam" id="PF00085"/>
    </source>
</evidence>
<evidence type="ECO:0000313" key="6">
    <source>
        <dbReference type="Proteomes" id="UP000054558"/>
    </source>
</evidence>
<dbReference type="STRING" id="105231.A0A1Y1HQY9"/>
<dbReference type="Pfam" id="PF24541">
    <property type="entry name" value="Thioredox_PDIA6_C"/>
    <property type="match status" value="1"/>
</dbReference>
<dbReference type="Proteomes" id="UP000054558">
    <property type="component" value="Unassembled WGS sequence"/>
</dbReference>
<feature type="chain" id="PRO_5012485714" evidence="2">
    <location>
        <begin position="25"/>
        <end position="746"/>
    </location>
</feature>
<dbReference type="Pfam" id="PF00085">
    <property type="entry name" value="Thioredoxin"/>
    <property type="match status" value="1"/>
</dbReference>